<dbReference type="CDD" id="cd17294">
    <property type="entry name" value="RMtype1_S_MmaC7ORF19P_TRD1-CR1_like"/>
    <property type="match status" value="1"/>
</dbReference>
<feature type="domain" description="Type I restriction modification DNA specificity" evidence="5">
    <location>
        <begin position="11"/>
        <end position="192"/>
    </location>
</feature>
<evidence type="ECO:0000256" key="3">
    <source>
        <dbReference type="ARBA" id="ARBA00023125"/>
    </source>
</evidence>
<gene>
    <name evidence="6" type="ORF">J2S72_000374</name>
</gene>
<dbReference type="SUPFAM" id="SSF116734">
    <property type="entry name" value="DNA methylase specificity domain"/>
    <property type="match status" value="3"/>
</dbReference>
<keyword evidence="6" id="KW-0378">Hydrolase</keyword>
<evidence type="ECO:0000313" key="6">
    <source>
        <dbReference type="EMBL" id="MDQ0274366.1"/>
    </source>
</evidence>
<protein>
    <submittedName>
        <fullName evidence="6">Restriction endonuclease S subunit</fullName>
    </submittedName>
</protein>
<keyword evidence="6" id="KW-0540">Nuclease</keyword>
<evidence type="ECO:0000256" key="2">
    <source>
        <dbReference type="ARBA" id="ARBA00022747"/>
    </source>
</evidence>
<dbReference type="PANTHER" id="PTHR43140">
    <property type="entry name" value="TYPE-1 RESTRICTION ENZYME ECOKI SPECIFICITY PROTEIN"/>
    <property type="match status" value="1"/>
</dbReference>
<evidence type="ECO:0000256" key="4">
    <source>
        <dbReference type="ARBA" id="ARBA00038652"/>
    </source>
</evidence>
<evidence type="ECO:0000259" key="5">
    <source>
        <dbReference type="Pfam" id="PF01420"/>
    </source>
</evidence>
<comment type="similarity">
    <text evidence="1">Belongs to the type-I restriction system S methylase family.</text>
</comment>
<evidence type="ECO:0000256" key="1">
    <source>
        <dbReference type="ARBA" id="ARBA00010923"/>
    </source>
</evidence>
<organism evidence="6 7">
    <name type="scientific">Peptoniphilus koenoeneniae</name>
    <dbReference type="NCBI Taxonomy" id="507751"/>
    <lineage>
        <taxon>Bacteria</taxon>
        <taxon>Bacillati</taxon>
        <taxon>Bacillota</taxon>
        <taxon>Tissierellia</taxon>
        <taxon>Tissierellales</taxon>
        <taxon>Peptoniphilaceae</taxon>
        <taxon>Peptoniphilus</taxon>
    </lineage>
</organism>
<sequence length="628" mass="72596">MSKMDELLRNEKVEWKKLGDIGTFYGGITAKSKSDFINGNAKFITYKNVYSNPATILYSDEKVKINKNENQRKLMYGDIIFTGSSETPEECGMSSVITDELTENVYLNSFCFFLRLNNKDILLPNFSKHLFRSSAIRKKIVKTASGVTRFNVSKDLMKETEIPIPSLETQGKIVKILDKFTNYVTELQAELQARNKQYEYYRDMLLSEKYLNNKSMELFLKCNNSIKKCKLKNVAKITRGKRLVRSDLEEKGKFPVFQNSLKPLGYYYDKNFSGNKTCVISAGAAGEIFYRENDFWAADDVFVIDSDSILNKYIYYFLLSKQKLIKTKVRKASVPRLSREEIERLEILIPSVELQKVIVEVLDKFQDLLSDTQGLLPEEIEKRQKQYEYYREKLLTFDEEYVERERERAYLSNSYLKFLKEAGEIVGVKLFNIKWENLGSVSEIVLGGTPSKIKHEYWNNGNIPWMSSGEVNKKIIYNTDNFITQAGYDNSSATMVPANSTVIALAGQGKTRGLVARIKINLSTNQSLATLVPKDNINNDYLYYYLDNQYIKLREVSSGDGSRGGLNKEILKRYPIVIPPITIQEQVVSILDKFDKLVNDINEGLPKEIQLRQKQYEYYRERLLNFPK</sequence>
<keyword evidence="2" id="KW-0680">Restriction system</keyword>
<evidence type="ECO:0000313" key="7">
    <source>
        <dbReference type="Proteomes" id="UP001236559"/>
    </source>
</evidence>
<dbReference type="PANTHER" id="PTHR43140:SF1">
    <property type="entry name" value="TYPE I RESTRICTION ENZYME ECOKI SPECIFICITY SUBUNIT"/>
    <property type="match status" value="1"/>
</dbReference>
<dbReference type="EMBL" id="JAUSTN010000002">
    <property type="protein sequence ID" value="MDQ0274366.1"/>
    <property type="molecule type" value="Genomic_DNA"/>
</dbReference>
<dbReference type="Pfam" id="PF01420">
    <property type="entry name" value="Methylase_S"/>
    <property type="match status" value="3"/>
</dbReference>
<feature type="domain" description="Type I restriction modification DNA specificity" evidence="5">
    <location>
        <begin position="227"/>
        <end position="381"/>
    </location>
</feature>
<reference evidence="6 7" key="1">
    <citation type="submission" date="2023-07" db="EMBL/GenBank/DDBJ databases">
        <title>Genomic Encyclopedia of Type Strains, Phase IV (KMG-IV): sequencing the most valuable type-strain genomes for metagenomic binning, comparative biology and taxonomic classification.</title>
        <authorList>
            <person name="Goeker M."/>
        </authorList>
    </citation>
    <scope>NUCLEOTIDE SEQUENCE [LARGE SCALE GENOMIC DNA]</scope>
    <source>
        <strain evidence="6 7">DSM 22616</strain>
    </source>
</reference>
<keyword evidence="6" id="KW-0255">Endonuclease</keyword>
<dbReference type="InterPro" id="IPR000055">
    <property type="entry name" value="Restrct_endonuc_typeI_TRD"/>
</dbReference>
<keyword evidence="3" id="KW-0238">DNA-binding</keyword>
<dbReference type="GO" id="GO:0004519">
    <property type="term" value="F:endonuclease activity"/>
    <property type="evidence" value="ECO:0007669"/>
    <property type="project" value="UniProtKB-KW"/>
</dbReference>
<keyword evidence="7" id="KW-1185">Reference proteome</keyword>
<dbReference type="CDD" id="cd17291">
    <property type="entry name" value="RMtype1_S_MgeORF438P-TRD-CR_like"/>
    <property type="match status" value="1"/>
</dbReference>
<comment type="subunit">
    <text evidence="4">The methyltransferase is composed of M and S polypeptides.</text>
</comment>
<proteinExistence type="inferred from homology"/>
<dbReference type="InterPro" id="IPR051212">
    <property type="entry name" value="Type-I_RE_S_subunit"/>
</dbReference>
<comment type="caution">
    <text evidence="6">The sequence shown here is derived from an EMBL/GenBank/DDBJ whole genome shotgun (WGS) entry which is preliminary data.</text>
</comment>
<dbReference type="Proteomes" id="UP001236559">
    <property type="component" value="Unassembled WGS sequence"/>
</dbReference>
<feature type="domain" description="Type I restriction modification DNA specificity" evidence="5">
    <location>
        <begin position="434"/>
        <end position="610"/>
    </location>
</feature>
<dbReference type="InterPro" id="IPR044946">
    <property type="entry name" value="Restrct_endonuc_typeI_TRD_sf"/>
</dbReference>
<dbReference type="Gene3D" id="3.90.220.20">
    <property type="entry name" value="DNA methylase specificity domains"/>
    <property type="match status" value="3"/>
</dbReference>
<accession>A0ABU0ASY8</accession>
<name>A0ABU0ASY8_9FIRM</name>